<organism evidence="10 11">
    <name type="scientific">Paraphaeosphaeria minitans</name>
    <dbReference type="NCBI Taxonomy" id="565426"/>
    <lineage>
        <taxon>Eukaryota</taxon>
        <taxon>Fungi</taxon>
        <taxon>Dikarya</taxon>
        <taxon>Ascomycota</taxon>
        <taxon>Pezizomycotina</taxon>
        <taxon>Dothideomycetes</taxon>
        <taxon>Pleosporomycetidae</taxon>
        <taxon>Pleosporales</taxon>
        <taxon>Massarineae</taxon>
        <taxon>Didymosphaeriaceae</taxon>
        <taxon>Paraphaeosphaeria</taxon>
    </lineage>
</organism>
<dbReference type="Pfam" id="PF18596">
    <property type="entry name" value="Sld7_C"/>
    <property type="match status" value="1"/>
</dbReference>
<feature type="region of interest" description="Disordered" evidence="8">
    <location>
        <begin position="577"/>
        <end position="741"/>
    </location>
</feature>
<keyword evidence="2" id="KW-0575">Peroxidase</keyword>
<keyword evidence="4" id="KW-0479">Metal-binding</keyword>
<evidence type="ECO:0000256" key="1">
    <source>
        <dbReference type="ARBA" id="ARBA00001970"/>
    </source>
</evidence>
<evidence type="ECO:0000256" key="7">
    <source>
        <dbReference type="ARBA" id="ARBA00025795"/>
    </source>
</evidence>
<keyword evidence="11" id="KW-1185">Reference proteome</keyword>
<dbReference type="InterPro" id="IPR036851">
    <property type="entry name" value="Chloroperoxidase-like_sf"/>
</dbReference>
<evidence type="ECO:0000256" key="4">
    <source>
        <dbReference type="ARBA" id="ARBA00022723"/>
    </source>
</evidence>
<feature type="region of interest" description="Disordered" evidence="8">
    <location>
        <begin position="756"/>
        <end position="776"/>
    </location>
</feature>
<evidence type="ECO:0000256" key="5">
    <source>
        <dbReference type="ARBA" id="ARBA00023002"/>
    </source>
</evidence>
<feature type="compositionally biased region" description="Basic residues" evidence="8">
    <location>
        <begin position="758"/>
        <end position="767"/>
    </location>
</feature>
<dbReference type="OrthoDB" id="4205424at2759"/>
<feature type="domain" description="Heme haloperoxidase family profile" evidence="9">
    <location>
        <begin position="76"/>
        <end position="329"/>
    </location>
</feature>
<keyword evidence="5" id="KW-0560">Oxidoreductase</keyword>
<sequence>MSLIRFASAVSGLKNLNSIPGPRILIYYIEQPFHFYVPYQIPTMKAFHIMGLSSCIATLSLAYGFRSKEQRIDVTGKHKFIAPDLKRDYRGPCPALNALANHDYIPRNGIATVDQIITAASKAFGFHENLAQITTIYSTAFAVSANLNNISIGGPLRQGDVTTDNDVKLRIRPQGLDFPHISLENDASPTRRDKYEKGAKGNNYDLSLKLLKQLFNRQKDIADHKVNSNIKMLAHHRYQRIQDSIHKNPNKFFQPFNGCFLQGVNHAAIYRTFANHSVEHPLGRLDRQTLMSFYGVYKKGHKLRYRKGGERIPDFWRIGTFWKWQSIIPSSSTSTYCAGGNVKKRKYATIDIANLTNGTYETNALRDGYNLTCAGLVTSAQTAPYWLSRYYDDFGSPRDSTTSPPRCSYAMADIWSGSILLPDQTAIKDITLASHVTVAVAAASLRFLAIVDTAQIPLYLAAGPSLEVWTTSEDTEEWFSSVLLNKPAAPQDAQASRWLTCARAQSPVAILVQVEGSQLDTNGPRITEILFYGTVAAPAHGALPTPPSSSPDYSHAILDQEPLPELKVHALPLSSDLLHKPTLPQHPPPSPSLSTSEPRTHVEPQFLPPTYTCDQTPTSPKRKRDVFDEATQARKKARSKGGESIAAAAARGQESQRALGHRKSLSIDTKALPYPDSRPGSANALTRPSSRQLSRSPSISSDIRPLSRKGIPESQAKRSALSQVVTVPLQPEEPTTESRNKEALSRVVMAAMRMHGLQQRKKNKSRRGSVAPGIRIEEQLSEEAAAEEAAEEAAKDEEYKLIYHQTYKSAVLAFRKHMSSKPLHSQPDRLRDVVERLLAIFCVDPLAQPLPGEETTNPLATPGRQHLGLPGSTHSRASPFDMPSGARQNATKTTVKGAIHTGSPLGKRRLENGGLPG</sequence>
<evidence type="ECO:0000256" key="2">
    <source>
        <dbReference type="ARBA" id="ARBA00022559"/>
    </source>
</evidence>
<feature type="compositionally biased region" description="Low complexity" evidence="8">
    <location>
        <begin position="687"/>
        <end position="704"/>
    </location>
</feature>
<dbReference type="Gene3D" id="1.10.489.10">
    <property type="entry name" value="Chloroperoxidase-like"/>
    <property type="match status" value="1"/>
</dbReference>
<dbReference type="PANTHER" id="PTHR33577:SF1">
    <property type="entry name" value="HEME HALOPEROXIDASE FAMILY PROFILE DOMAIN-CONTAINING PROTEIN"/>
    <property type="match status" value="1"/>
</dbReference>
<comment type="caution">
    <text evidence="10">The sequence shown here is derived from an EMBL/GenBank/DDBJ whole genome shotgun (WGS) entry which is preliminary data.</text>
</comment>
<dbReference type="EMBL" id="WJXW01000011">
    <property type="protein sequence ID" value="KAF9732030.1"/>
    <property type="molecule type" value="Genomic_DNA"/>
</dbReference>
<gene>
    <name evidence="10" type="ORF">PMIN01_09959</name>
</gene>
<dbReference type="PANTHER" id="PTHR33577">
    <property type="entry name" value="STERIGMATOCYSTIN BIOSYNTHESIS PEROXIDASE STCC-RELATED"/>
    <property type="match status" value="1"/>
</dbReference>
<dbReference type="InterPro" id="IPR041260">
    <property type="entry name" value="Sld7_C"/>
</dbReference>
<dbReference type="InterPro" id="IPR000028">
    <property type="entry name" value="Chloroperoxidase"/>
</dbReference>
<dbReference type="GO" id="GO:0046872">
    <property type="term" value="F:metal ion binding"/>
    <property type="evidence" value="ECO:0007669"/>
    <property type="project" value="UniProtKB-KW"/>
</dbReference>
<evidence type="ECO:0000256" key="6">
    <source>
        <dbReference type="ARBA" id="ARBA00023004"/>
    </source>
</evidence>
<evidence type="ECO:0000256" key="3">
    <source>
        <dbReference type="ARBA" id="ARBA00022617"/>
    </source>
</evidence>
<dbReference type="AlphaFoldDB" id="A0A9P6GBK2"/>
<keyword evidence="3" id="KW-0349">Heme</keyword>
<reference evidence="10" key="1">
    <citation type="journal article" date="2020" name="Mol. Plant Microbe Interact.">
        <title>Genome Sequence of the Biocontrol Agent Coniothyrium minitans strain Conio (IMI 134523).</title>
        <authorList>
            <person name="Patel D."/>
            <person name="Shittu T.A."/>
            <person name="Baroncelli R."/>
            <person name="Muthumeenakshi S."/>
            <person name="Osborne T.H."/>
            <person name="Janganan T.K."/>
            <person name="Sreenivasaprasad S."/>
        </authorList>
    </citation>
    <scope>NUCLEOTIDE SEQUENCE</scope>
    <source>
        <strain evidence="10">Conio</strain>
    </source>
</reference>
<feature type="region of interest" description="Disordered" evidence="8">
    <location>
        <begin position="849"/>
        <end position="917"/>
    </location>
</feature>
<protein>
    <submittedName>
        <fullName evidence="10">Oxidase</fullName>
    </submittedName>
</protein>
<dbReference type="Proteomes" id="UP000756921">
    <property type="component" value="Unassembled WGS sequence"/>
</dbReference>
<comment type="cofactor">
    <cofactor evidence="1">
        <name>heme b</name>
        <dbReference type="ChEBI" id="CHEBI:60344"/>
    </cofactor>
</comment>
<comment type="similarity">
    <text evidence="7">Belongs to the chloroperoxidase family.</text>
</comment>
<dbReference type="PROSITE" id="PS51405">
    <property type="entry name" value="HEME_HALOPEROXIDASE"/>
    <property type="match status" value="1"/>
</dbReference>
<name>A0A9P6GBK2_9PLEO</name>
<evidence type="ECO:0000313" key="10">
    <source>
        <dbReference type="EMBL" id="KAF9732030.1"/>
    </source>
</evidence>
<proteinExistence type="inferred from homology"/>
<dbReference type="Pfam" id="PF01328">
    <property type="entry name" value="Peroxidase_2"/>
    <property type="match status" value="1"/>
</dbReference>
<accession>A0A9P6GBK2</accession>
<dbReference type="SUPFAM" id="SSF47571">
    <property type="entry name" value="Cloroperoxidase"/>
    <property type="match status" value="1"/>
</dbReference>
<evidence type="ECO:0000256" key="8">
    <source>
        <dbReference type="SAM" id="MobiDB-lite"/>
    </source>
</evidence>
<keyword evidence="6" id="KW-0408">Iron</keyword>
<evidence type="ECO:0000259" key="9">
    <source>
        <dbReference type="PROSITE" id="PS51405"/>
    </source>
</evidence>
<evidence type="ECO:0000313" key="11">
    <source>
        <dbReference type="Proteomes" id="UP000756921"/>
    </source>
</evidence>
<dbReference type="GO" id="GO:0004601">
    <property type="term" value="F:peroxidase activity"/>
    <property type="evidence" value="ECO:0007669"/>
    <property type="project" value="UniProtKB-KW"/>
</dbReference>